<dbReference type="SUPFAM" id="SSF89095">
    <property type="entry name" value="GatB/YqeY motif"/>
    <property type="match status" value="1"/>
</dbReference>
<dbReference type="NCBIfam" id="TIGR00133">
    <property type="entry name" value="gatB"/>
    <property type="match status" value="1"/>
</dbReference>
<dbReference type="FunFam" id="1.10.150.380:FF:000001">
    <property type="entry name" value="Aspartyl/glutamyl-tRNA(Asn/Gln) amidotransferase subunit B"/>
    <property type="match status" value="1"/>
</dbReference>
<dbReference type="GO" id="GO:0016740">
    <property type="term" value="F:transferase activity"/>
    <property type="evidence" value="ECO:0007669"/>
    <property type="project" value="UniProtKB-KW"/>
</dbReference>
<dbReference type="GO" id="GO:0006412">
    <property type="term" value="P:translation"/>
    <property type="evidence" value="ECO:0007669"/>
    <property type="project" value="UniProtKB-UniRule"/>
</dbReference>
<dbReference type="InterPro" id="IPR006075">
    <property type="entry name" value="Asn/Gln-tRNA_Trfase_suB/E_cat"/>
</dbReference>
<keyword evidence="3 10" id="KW-0436">Ligase</keyword>
<keyword evidence="4 10" id="KW-0547">Nucleotide-binding</keyword>
<dbReference type="NCBIfam" id="NF004012">
    <property type="entry name" value="PRK05477.1-2"/>
    <property type="match status" value="1"/>
</dbReference>
<dbReference type="EMBL" id="CP033169">
    <property type="protein sequence ID" value="AYO31048.1"/>
    <property type="molecule type" value="Genomic_DNA"/>
</dbReference>
<comment type="similarity">
    <text evidence="1 10">Belongs to the GatB/GatE family. GatB subfamily.</text>
</comment>
<proteinExistence type="inferred from homology"/>
<evidence type="ECO:0000259" key="11">
    <source>
        <dbReference type="SMART" id="SM00845"/>
    </source>
</evidence>
<keyword evidence="6 10" id="KW-0648">Protein biosynthesis</keyword>
<comment type="catalytic activity">
    <reaction evidence="9 10">
        <text>L-glutamyl-tRNA(Gln) + L-glutamine + ATP + H2O = L-glutaminyl-tRNA(Gln) + L-glutamate + ADP + phosphate + H(+)</text>
        <dbReference type="Rhea" id="RHEA:17521"/>
        <dbReference type="Rhea" id="RHEA-COMP:9681"/>
        <dbReference type="Rhea" id="RHEA-COMP:9684"/>
        <dbReference type="ChEBI" id="CHEBI:15377"/>
        <dbReference type="ChEBI" id="CHEBI:15378"/>
        <dbReference type="ChEBI" id="CHEBI:29985"/>
        <dbReference type="ChEBI" id="CHEBI:30616"/>
        <dbReference type="ChEBI" id="CHEBI:43474"/>
        <dbReference type="ChEBI" id="CHEBI:58359"/>
        <dbReference type="ChEBI" id="CHEBI:78520"/>
        <dbReference type="ChEBI" id="CHEBI:78521"/>
        <dbReference type="ChEBI" id="CHEBI:456216"/>
    </reaction>
</comment>
<reference evidence="12 13" key="1">
    <citation type="submission" date="2018-10" db="EMBL/GenBank/DDBJ databases">
        <authorList>
            <person name="Zhang X."/>
        </authorList>
    </citation>
    <scope>NUCLEOTIDE SEQUENCE [LARGE SCALE GENOMIC DNA]</scope>
    <source>
        <strain evidence="12 13">SK-G1</strain>
    </source>
</reference>
<evidence type="ECO:0000256" key="4">
    <source>
        <dbReference type="ARBA" id="ARBA00022741"/>
    </source>
</evidence>
<keyword evidence="12" id="KW-0808">Transferase</keyword>
<keyword evidence="13" id="KW-1185">Reference proteome</keyword>
<dbReference type="InterPro" id="IPR023168">
    <property type="entry name" value="GatB_Yqey_C_2"/>
</dbReference>
<organism evidence="12 13">
    <name type="scientific">Biomaibacter acetigenes</name>
    <dbReference type="NCBI Taxonomy" id="2316383"/>
    <lineage>
        <taxon>Bacteria</taxon>
        <taxon>Bacillati</taxon>
        <taxon>Bacillota</taxon>
        <taxon>Clostridia</taxon>
        <taxon>Thermosediminibacterales</taxon>
        <taxon>Tepidanaerobacteraceae</taxon>
        <taxon>Biomaibacter</taxon>
    </lineage>
</organism>
<dbReference type="EC" id="6.3.5.-" evidence="10"/>
<dbReference type="InterPro" id="IPR003789">
    <property type="entry name" value="Asn/Gln_tRNA_amidoTrase-B-like"/>
</dbReference>
<dbReference type="GO" id="GO:0005524">
    <property type="term" value="F:ATP binding"/>
    <property type="evidence" value="ECO:0007669"/>
    <property type="project" value="UniProtKB-KW"/>
</dbReference>
<dbReference type="RefSeq" id="WP_122014984.1">
    <property type="nucleotide sequence ID" value="NZ_CP033169.1"/>
</dbReference>
<dbReference type="InterPro" id="IPR004413">
    <property type="entry name" value="GatB"/>
</dbReference>
<evidence type="ECO:0000256" key="1">
    <source>
        <dbReference type="ARBA" id="ARBA00005306"/>
    </source>
</evidence>
<evidence type="ECO:0000256" key="6">
    <source>
        <dbReference type="ARBA" id="ARBA00022917"/>
    </source>
</evidence>
<dbReference type="NCBIfam" id="NF004015">
    <property type="entry name" value="PRK05477.1-5"/>
    <property type="match status" value="1"/>
</dbReference>
<dbReference type="Pfam" id="PF02637">
    <property type="entry name" value="GatB_Yqey"/>
    <property type="match status" value="1"/>
</dbReference>
<sequence length="475" mass="53920">MNYETIIGLEVHVELFTKSKVFCGCSTEFGGDPNTHCCPICLGMPGVLPVANKKAVEYAIKAGLALNCEIADFSKFDRKNYFYPDLPKAYQISQYDLPLAKKGYIEIEAGGKTRRIGITRVHLEEDAGKLVHEEGKGYSLVDLNRTGVPLIEIVSEPDMRSPEEAWLYLNKLKSILQYIEVSDCKMEEGSLRCDVNISIRPEGSEKFGTKIEIKNLGSFKAVRRSLEYEEKRQREVLEDGGSLVQETRRWDEARGITVSMRSKEEAHDYRYFPDPDLVPMVIDRDWIREIKANLPELPDTRKERYMKDFGLPAYDAGVITSSKALSDFYEECIAHYHDPKTVSNWVMVEMMGLMNEKGMEVEQIKFRPEQLAGMLSMIDKGTISGKIAKEVFRDMFETGKDPEAIVKEKGLVQISDESELEKIAQKVIEENPKSVQDYKNGKEKAMGFLVGQMMKETKGKANPQMVNDILKKLLG</sequence>
<dbReference type="Gene3D" id="1.10.10.410">
    <property type="match status" value="1"/>
</dbReference>
<evidence type="ECO:0000256" key="8">
    <source>
        <dbReference type="ARBA" id="ARBA00047380"/>
    </source>
</evidence>
<dbReference type="Pfam" id="PF02934">
    <property type="entry name" value="GatB_N"/>
    <property type="match status" value="1"/>
</dbReference>
<evidence type="ECO:0000256" key="5">
    <source>
        <dbReference type="ARBA" id="ARBA00022840"/>
    </source>
</evidence>
<dbReference type="NCBIfam" id="NF004011">
    <property type="entry name" value="PRK05477.1-1"/>
    <property type="match status" value="1"/>
</dbReference>
<dbReference type="SUPFAM" id="SSF55931">
    <property type="entry name" value="Glutamine synthetase/guanido kinase"/>
    <property type="match status" value="1"/>
</dbReference>
<dbReference type="PANTHER" id="PTHR11659:SF0">
    <property type="entry name" value="GLUTAMYL-TRNA(GLN) AMIDOTRANSFERASE SUBUNIT B, MITOCHONDRIAL"/>
    <property type="match status" value="1"/>
</dbReference>
<dbReference type="InterPro" id="IPR042114">
    <property type="entry name" value="GatB_C_1"/>
</dbReference>
<protein>
    <recommendedName>
        <fullName evidence="10">Aspartyl/glutamyl-tRNA(Asn/Gln) amidotransferase subunit B</fullName>
        <shortName evidence="10">Asp/Glu-ADT subunit B</shortName>
        <ecNumber evidence="10">6.3.5.-</ecNumber>
    </recommendedName>
</protein>
<dbReference type="GO" id="GO:0050566">
    <property type="term" value="F:asparaginyl-tRNA synthase (glutamine-hydrolyzing) activity"/>
    <property type="evidence" value="ECO:0007669"/>
    <property type="project" value="RHEA"/>
</dbReference>
<dbReference type="SMART" id="SM00845">
    <property type="entry name" value="GatB_Yqey"/>
    <property type="match status" value="1"/>
</dbReference>
<evidence type="ECO:0000313" key="12">
    <source>
        <dbReference type="EMBL" id="AYO31048.1"/>
    </source>
</evidence>
<dbReference type="GO" id="GO:0050567">
    <property type="term" value="F:glutaminyl-tRNA synthase (glutamine-hydrolyzing) activity"/>
    <property type="evidence" value="ECO:0007669"/>
    <property type="project" value="UniProtKB-UniRule"/>
</dbReference>
<evidence type="ECO:0000256" key="10">
    <source>
        <dbReference type="HAMAP-Rule" id="MF_00121"/>
    </source>
</evidence>
<feature type="domain" description="Asn/Gln amidotransferase" evidence="11">
    <location>
        <begin position="327"/>
        <end position="474"/>
    </location>
</feature>
<dbReference type="Gene3D" id="1.10.150.380">
    <property type="entry name" value="GatB domain, N-terminal subdomain"/>
    <property type="match status" value="1"/>
</dbReference>
<dbReference type="GO" id="GO:0070681">
    <property type="term" value="P:glutaminyl-tRNAGln biosynthesis via transamidation"/>
    <property type="evidence" value="ECO:0007669"/>
    <property type="project" value="TreeGrafter"/>
</dbReference>
<evidence type="ECO:0000256" key="3">
    <source>
        <dbReference type="ARBA" id="ARBA00022598"/>
    </source>
</evidence>
<dbReference type="InterPro" id="IPR014746">
    <property type="entry name" value="Gln_synth/guanido_kin_cat_dom"/>
</dbReference>
<dbReference type="AlphaFoldDB" id="A0A3G2R7I5"/>
<dbReference type="InterPro" id="IPR018027">
    <property type="entry name" value="Asn/Gln_amidotransferase"/>
</dbReference>
<dbReference type="PROSITE" id="PS01234">
    <property type="entry name" value="GATB"/>
    <property type="match status" value="1"/>
</dbReference>
<dbReference type="InterPro" id="IPR017958">
    <property type="entry name" value="Gln-tRNA_amidoTrfase_suB_CS"/>
</dbReference>
<name>A0A3G2R7I5_9FIRM</name>
<gene>
    <name evidence="10 12" type="primary">gatB</name>
    <name evidence="12" type="ORF">D2962_10930</name>
</gene>
<dbReference type="KEGG" id="bacg:D2962_10930"/>
<comment type="subunit">
    <text evidence="2 10">Heterotrimer of A, B and C subunits.</text>
</comment>
<dbReference type="PANTHER" id="PTHR11659">
    <property type="entry name" value="GLUTAMYL-TRNA GLN AMIDOTRANSFERASE SUBUNIT B MITOCHONDRIAL AND PROKARYOTIC PET112-RELATED"/>
    <property type="match status" value="1"/>
</dbReference>
<dbReference type="FunFam" id="1.10.10.410:FF:000001">
    <property type="entry name" value="Aspartyl/glutamyl-tRNA(Asn/Gln) amidotransferase subunit B"/>
    <property type="match status" value="1"/>
</dbReference>
<evidence type="ECO:0000256" key="9">
    <source>
        <dbReference type="ARBA" id="ARBA00047913"/>
    </source>
</evidence>
<evidence type="ECO:0000256" key="2">
    <source>
        <dbReference type="ARBA" id="ARBA00011123"/>
    </source>
</evidence>
<evidence type="ECO:0000313" key="13">
    <source>
        <dbReference type="Proteomes" id="UP000280960"/>
    </source>
</evidence>
<dbReference type="Proteomes" id="UP000280960">
    <property type="component" value="Chromosome"/>
</dbReference>
<comment type="catalytic activity">
    <reaction evidence="8 10">
        <text>L-aspartyl-tRNA(Asn) + L-glutamine + ATP + H2O = L-asparaginyl-tRNA(Asn) + L-glutamate + ADP + phosphate + 2 H(+)</text>
        <dbReference type="Rhea" id="RHEA:14513"/>
        <dbReference type="Rhea" id="RHEA-COMP:9674"/>
        <dbReference type="Rhea" id="RHEA-COMP:9677"/>
        <dbReference type="ChEBI" id="CHEBI:15377"/>
        <dbReference type="ChEBI" id="CHEBI:15378"/>
        <dbReference type="ChEBI" id="CHEBI:29985"/>
        <dbReference type="ChEBI" id="CHEBI:30616"/>
        <dbReference type="ChEBI" id="CHEBI:43474"/>
        <dbReference type="ChEBI" id="CHEBI:58359"/>
        <dbReference type="ChEBI" id="CHEBI:78515"/>
        <dbReference type="ChEBI" id="CHEBI:78516"/>
        <dbReference type="ChEBI" id="CHEBI:456216"/>
    </reaction>
</comment>
<keyword evidence="5 10" id="KW-0067">ATP-binding</keyword>
<evidence type="ECO:0000256" key="7">
    <source>
        <dbReference type="ARBA" id="ARBA00024799"/>
    </source>
</evidence>
<dbReference type="HAMAP" id="MF_00121">
    <property type="entry name" value="GatB"/>
    <property type="match status" value="1"/>
</dbReference>
<dbReference type="NCBIfam" id="NF004014">
    <property type="entry name" value="PRK05477.1-4"/>
    <property type="match status" value="1"/>
</dbReference>
<dbReference type="InterPro" id="IPR017959">
    <property type="entry name" value="Asn/Gln-tRNA_amidoTrfase_suB/E"/>
</dbReference>
<accession>A0A3G2R7I5</accession>
<comment type="function">
    <text evidence="7 10">Allows the formation of correctly charged Asn-tRNA(Asn) or Gln-tRNA(Gln) through the transamidation of misacylated Asp-tRNA(Asn) or Glu-tRNA(Gln) in organisms which lack either or both of asparaginyl-tRNA or glutaminyl-tRNA synthetases. The reaction takes place in the presence of glutamine and ATP through an activated phospho-Asp-tRNA(Asn) or phospho-Glu-tRNA(Gln).</text>
</comment>